<evidence type="ECO:0000313" key="2">
    <source>
        <dbReference type="EMBL" id="ELA46649.1"/>
    </source>
</evidence>
<dbReference type="OrthoDB" id="10627561at2759"/>
<name>L2GSN6_VAVCU</name>
<protein>
    <submittedName>
        <fullName evidence="2">Uncharacterized protein</fullName>
    </submittedName>
</protein>
<dbReference type="Proteomes" id="UP000011081">
    <property type="component" value="Unassembled WGS sequence"/>
</dbReference>
<feature type="compositionally biased region" description="Basic and acidic residues" evidence="1">
    <location>
        <begin position="71"/>
        <end position="121"/>
    </location>
</feature>
<dbReference type="VEuPathDB" id="MicrosporidiaDB:VCUG_01875"/>
<dbReference type="EMBL" id="GL877437">
    <property type="protein sequence ID" value="ELA46649.1"/>
    <property type="molecule type" value="Genomic_DNA"/>
</dbReference>
<gene>
    <name evidence="2" type="ORF">VCUG_01875</name>
</gene>
<feature type="compositionally biased region" description="Basic and acidic residues" evidence="1">
    <location>
        <begin position="154"/>
        <end position="181"/>
    </location>
</feature>
<proteinExistence type="predicted"/>
<sequence>MSDDTNLEKTIYLNTMKATLKVLNDLEKKNFNKKDDVVVDCTEKGKRDGAACKRRMFNKRKSRDKQPTGNEDMHNIGDAVSDKKIESRRNDGRKLNVWDERSRRENRSDKTTRAFEQEKTSSKPRLKWKRDGTHEIKSDTDETAKSSRRFNRSNTDKRSSLAGKDVEMNRKRKNSFKDRTNMNKKIRR</sequence>
<evidence type="ECO:0000256" key="1">
    <source>
        <dbReference type="SAM" id="MobiDB-lite"/>
    </source>
</evidence>
<dbReference type="AlphaFoldDB" id="L2GSN6"/>
<organism evidence="2 3">
    <name type="scientific">Vavraia culicis (isolate floridensis)</name>
    <name type="common">Microsporidian parasite</name>
    <dbReference type="NCBI Taxonomy" id="948595"/>
    <lineage>
        <taxon>Eukaryota</taxon>
        <taxon>Fungi</taxon>
        <taxon>Fungi incertae sedis</taxon>
        <taxon>Microsporidia</taxon>
        <taxon>Pleistophoridae</taxon>
        <taxon>Vavraia</taxon>
    </lineage>
</organism>
<feature type="compositionally biased region" description="Basic and acidic residues" evidence="1">
    <location>
        <begin position="129"/>
        <end position="145"/>
    </location>
</feature>
<dbReference type="RefSeq" id="XP_008074887.1">
    <property type="nucleotide sequence ID" value="XM_008076696.1"/>
</dbReference>
<keyword evidence="3" id="KW-1185">Reference proteome</keyword>
<dbReference type="GeneID" id="19879744"/>
<dbReference type="HOGENOM" id="CLU_1483009_0_0_1"/>
<dbReference type="OMA" id="DITCKTR"/>
<accession>L2GSN6</accession>
<evidence type="ECO:0000313" key="3">
    <source>
        <dbReference type="Proteomes" id="UP000011081"/>
    </source>
</evidence>
<feature type="region of interest" description="Disordered" evidence="1">
    <location>
        <begin position="55"/>
        <end position="188"/>
    </location>
</feature>
<reference evidence="3" key="1">
    <citation type="submission" date="2011-03" db="EMBL/GenBank/DDBJ databases">
        <title>The genome sequence of Vavraia culicis strain floridensis.</title>
        <authorList>
            <consortium name="The Broad Institute Genome Sequencing Platform"/>
            <person name="Cuomo C."/>
            <person name="Becnel J."/>
            <person name="Sanscrainte N."/>
            <person name="Young S.K."/>
            <person name="Zeng Q."/>
            <person name="Gargeya S."/>
            <person name="Fitzgerald M."/>
            <person name="Haas B."/>
            <person name="Abouelleil A."/>
            <person name="Alvarado L."/>
            <person name="Arachchi H.M."/>
            <person name="Berlin A."/>
            <person name="Chapman S.B."/>
            <person name="Gearin G."/>
            <person name="Goldberg J."/>
            <person name="Griggs A."/>
            <person name="Gujja S."/>
            <person name="Hansen M."/>
            <person name="Heiman D."/>
            <person name="Howarth C."/>
            <person name="Larimer J."/>
            <person name="Lui A."/>
            <person name="MacDonald P.J.P."/>
            <person name="McCowen C."/>
            <person name="Montmayeur A."/>
            <person name="Murphy C."/>
            <person name="Neiman D."/>
            <person name="Pearson M."/>
            <person name="Priest M."/>
            <person name="Roberts A."/>
            <person name="Saif S."/>
            <person name="Shea T."/>
            <person name="Sisk P."/>
            <person name="Stolte C."/>
            <person name="Sykes S."/>
            <person name="Wortman J."/>
            <person name="Nusbaum C."/>
            <person name="Birren B."/>
        </authorList>
    </citation>
    <scope>NUCLEOTIDE SEQUENCE [LARGE SCALE GENOMIC DNA]</scope>
    <source>
        <strain evidence="3">floridensis</strain>
    </source>
</reference>
<dbReference type="InParanoid" id="L2GSN6"/>